<evidence type="ECO:0000313" key="4">
    <source>
        <dbReference type="WBParaSite" id="EVEC_0001355101-mRNA-1"/>
    </source>
</evidence>
<reference evidence="2 3" key="2">
    <citation type="submission" date="2018-10" db="EMBL/GenBank/DDBJ databases">
        <authorList>
            <consortium name="Pathogen Informatics"/>
        </authorList>
    </citation>
    <scope>NUCLEOTIDE SEQUENCE [LARGE SCALE GENOMIC DNA]</scope>
</reference>
<keyword evidence="3" id="KW-1185">Reference proteome</keyword>
<feature type="region of interest" description="Disordered" evidence="1">
    <location>
        <begin position="1"/>
        <end position="28"/>
    </location>
</feature>
<evidence type="ECO:0000256" key="1">
    <source>
        <dbReference type="SAM" id="MobiDB-lite"/>
    </source>
</evidence>
<dbReference type="WBParaSite" id="EVEC_0001355101-mRNA-1">
    <property type="protein sequence ID" value="EVEC_0001355101-mRNA-1"/>
    <property type="gene ID" value="EVEC_0001355101"/>
</dbReference>
<proteinExistence type="predicted"/>
<dbReference type="STRING" id="51028.A0A0N4VR86"/>
<reference evidence="4" key="1">
    <citation type="submission" date="2017-02" db="UniProtKB">
        <authorList>
            <consortium name="WormBaseParasite"/>
        </authorList>
    </citation>
    <scope>IDENTIFICATION</scope>
</reference>
<organism evidence="4">
    <name type="scientific">Enterobius vermicularis</name>
    <name type="common">Human pinworm</name>
    <dbReference type="NCBI Taxonomy" id="51028"/>
    <lineage>
        <taxon>Eukaryota</taxon>
        <taxon>Metazoa</taxon>
        <taxon>Ecdysozoa</taxon>
        <taxon>Nematoda</taxon>
        <taxon>Chromadorea</taxon>
        <taxon>Rhabditida</taxon>
        <taxon>Spirurina</taxon>
        <taxon>Oxyuridomorpha</taxon>
        <taxon>Oxyuroidea</taxon>
        <taxon>Oxyuridae</taxon>
        <taxon>Enterobius</taxon>
    </lineage>
</organism>
<evidence type="ECO:0000313" key="3">
    <source>
        <dbReference type="Proteomes" id="UP000274131"/>
    </source>
</evidence>
<gene>
    <name evidence="2" type="ORF">EVEC_LOCUS12682</name>
</gene>
<name>A0A0N4VR86_ENTVE</name>
<evidence type="ECO:0000313" key="2">
    <source>
        <dbReference type="EMBL" id="VDD97931.1"/>
    </source>
</evidence>
<dbReference type="Proteomes" id="UP000274131">
    <property type="component" value="Unassembled WGS sequence"/>
</dbReference>
<dbReference type="AlphaFoldDB" id="A0A0N4VR86"/>
<sequence length="142" mass="15487">MKLRDELTSQETNVAAKPDTDKVTTYSNTTANDNVADVVPAQSVFSFVPYTPLEATTEFRRNPFYNGGTRGSTKDKKRYFEMIANKQLENPPSSTEHFLSRKIELGGVVGLPSDSATVASGYDSVGPELLMNRSATATEGSR</sequence>
<accession>A0A0N4VR86</accession>
<dbReference type="EMBL" id="UXUI01015969">
    <property type="protein sequence ID" value="VDD97931.1"/>
    <property type="molecule type" value="Genomic_DNA"/>
</dbReference>
<protein>
    <submittedName>
        <fullName evidence="2 4">Uncharacterized protein</fullName>
    </submittedName>
</protein>